<reference evidence="2" key="1">
    <citation type="submission" date="2015-12" db="EMBL/GenBank/DDBJ databases">
        <title>FDA dAtabase for Regulatory Grade micrObial Sequences (FDA-ARGOS): Supporting development and validation of Infectious Disease Dx tests.</title>
        <authorList>
            <person name="Case J."/>
            <person name="Tallon L."/>
            <person name="Sadzewicz L."/>
            <person name="Sengamalay N."/>
            <person name="Ott S."/>
            <person name="Godinez A."/>
            <person name="Nagaraj S."/>
            <person name="Nadendla S."/>
            <person name="Sichtig H."/>
        </authorList>
    </citation>
    <scope>NUCLEOTIDE SEQUENCE [LARGE SCALE GENOMIC DNA]</scope>
    <source>
        <strain evidence="2">FDAARGOS_147</strain>
    </source>
</reference>
<dbReference type="EMBL" id="CP014060">
    <property type="protein sequence ID" value="AMG37732.1"/>
    <property type="molecule type" value="Genomic_DNA"/>
</dbReference>
<dbReference type="Proteomes" id="UP000060602">
    <property type="component" value="Chromosome"/>
</dbReference>
<evidence type="ECO:0000313" key="2">
    <source>
        <dbReference type="Proteomes" id="UP000060602"/>
    </source>
</evidence>
<gene>
    <name evidence="1" type="ORF">AL504_18010</name>
</gene>
<organism evidence="1 2">
    <name type="scientific">Alcaligenes xylosoxydans xylosoxydans</name>
    <name type="common">Achromobacter xylosoxidans</name>
    <dbReference type="NCBI Taxonomy" id="85698"/>
    <lineage>
        <taxon>Bacteria</taxon>
        <taxon>Pseudomonadati</taxon>
        <taxon>Pseudomonadota</taxon>
        <taxon>Betaproteobacteria</taxon>
        <taxon>Burkholderiales</taxon>
        <taxon>Alcaligenaceae</taxon>
        <taxon>Achromobacter</taxon>
    </lineage>
</organism>
<dbReference type="AlphaFoldDB" id="A0A120LHM6"/>
<accession>A0A120LHM6</accession>
<proteinExistence type="predicted"/>
<name>A0A120LHM6_ALCXX</name>
<evidence type="ECO:0000313" key="1">
    <source>
        <dbReference type="EMBL" id="AMG37732.1"/>
    </source>
</evidence>
<protein>
    <submittedName>
        <fullName evidence="1">Uncharacterized protein</fullName>
    </submittedName>
</protein>
<sequence length="427" mass="48952">MDEAVVVFSRKGLFQTRIVARDVRSREHARKLWPLVSPDALRQMVTWVSPIFEDGKLRRRSHFRQLPVDRIYDLRAHFDDEETNRQRAVQESQEHRRAKELIAAELGRRLDARLAMPWWFKDADASDYPLEGNLLLGADRVATEHPLDTPFGSRFRLDVAVLGPPVQAEPMVLGGVEIELGHAFDGRKALIGKSLGFPLISIDITEMSIDELTPEWAQQALTATTRSHEQGRRQTYIYLHDLLYPLYAQLPAFLDDEQRHQFLVFADDATLQKLAHWMNLLAERLEYPKGAVAVALVNGKSEQSRKMLERAGEVAGPDWKDFNSQRCLRLTLPRPRNTADLQAHRFHMTMARLLLSHADALVGYKYCNGVNNNDPEEDVWIAHRWIAEQGIHTQHRVLPKRLAEPINRLIAVVSDLRRDHETSAAES</sequence>
<dbReference type="RefSeq" id="WP_017232040.1">
    <property type="nucleotide sequence ID" value="NZ_CP014060.2"/>
</dbReference>